<keyword evidence="10" id="KW-1185">Reference proteome</keyword>
<accession>A0A1H1LGC5</accession>
<dbReference type="GO" id="GO:0017004">
    <property type="term" value="P:cytochrome complex assembly"/>
    <property type="evidence" value="ECO:0007669"/>
    <property type="project" value="UniProtKB-KW"/>
</dbReference>
<dbReference type="SUPFAM" id="SSF52833">
    <property type="entry name" value="Thioredoxin-like"/>
    <property type="match status" value="1"/>
</dbReference>
<evidence type="ECO:0000313" key="9">
    <source>
        <dbReference type="EMBL" id="SDR73085.1"/>
    </source>
</evidence>
<dbReference type="PANTHER" id="PTHR42852">
    <property type="entry name" value="THIOL:DISULFIDE INTERCHANGE PROTEIN DSBE"/>
    <property type="match status" value="1"/>
</dbReference>
<evidence type="ECO:0000256" key="1">
    <source>
        <dbReference type="ARBA" id="ARBA00004196"/>
    </source>
</evidence>
<keyword evidence="7" id="KW-0732">Signal</keyword>
<dbReference type="CDD" id="cd02966">
    <property type="entry name" value="TlpA_like_family"/>
    <property type="match status" value="1"/>
</dbReference>
<evidence type="ECO:0000256" key="4">
    <source>
        <dbReference type="ARBA" id="ARBA00023157"/>
    </source>
</evidence>
<reference evidence="9 10" key="1">
    <citation type="submission" date="2016-10" db="EMBL/GenBank/DDBJ databases">
        <authorList>
            <person name="de Groot N.N."/>
        </authorList>
    </citation>
    <scope>NUCLEOTIDE SEQUENCE [LARGE SCALE GENOMIC DNA]</scope>
    <source>
        <strain evidence="9 10">DSM 21741</strain>
    </source>
</reference>
<keyword evidence="4" id="KW-1015">Disulfide bond</keyword>
<dbReference type="InterPro" id="IPR017937">
    <property type="entry name" value="Thioredoxin_CS"/>
</dbReference>
<keyword evidence="2" id="KW-0201">Cytochrome c-type biogenesis</keyword>
<dbReference type="PROSITE" id="PS51352">
    <property type="entry name" value="THIOREDOXIN_2"/>
    <property type="match status" value="1"/>
</dbReference>
<dbReference type="GO" id="GO:0016491">
    <property type="term" value="F:oxidoreductase activity"/>
    <property type="evidence" value="ECO:0007669"/>
    <property type="project" value="InterPro"/>
</dbReference>
<feature type="region of interest" description="Disordered" evidence="6">
    <location>
        <begin position="21"/>
        <end position="50"/>
    </location>
</feature>
<evidence type="ECO:0000256" key="3">
    <source>
        <dbReference type="ARBA" id="ARBA00022968"/>
    </source>
</evidence>
<feature type="domain" description="Thioredoxin" evidence="8">
    <location>
        <begin position="68"/>
        <end position="208"/>
    </location>
</feature>
<evidence type="ECO:0000259" key="8">
    <source>
        <dbReference type="PROSITE" id="PS51352"/>
    </source>
</evidence>
<feature type="signal peptide" evidence="7">
    <location>
        <begin position="1"/>
        <end position="20"/>
    </location>
</feature>
<dbReference type="GO" id="GO:0016209">
    <property type="term" value="F:antioxidant activity"/>
    <property type="evidence" value="ECO:0007669"/>
    <property type="project" value="InterPro"/>
</dbReference>
<keyword evidence="9" id="KW-0413">Isomerase</keyword>
<evidence type="ECO:0000256" key="2">
    <source>
        <dbReference type="ARBA" id="ARBA00022748"/>
    </source>
</evidence>
<dbReference type="InterPro" id="IPR050553">
    <property type="entry name" value="Thioredoxin_ResA/DsbE_sf"/>
</dbReference>
<comment type="subcellular location">
    <subcellularLocation>
        <location evidence="1">Cell envelope</location>
    </subcellularLocation>
</comment>
<name>A0A1H1LGC5_9ACTN</name>
<proteinExistence type="predicted"/>
<keyword evidence="3" id="KW-0812">Transmembrane</keyword>
<evidence type="ECO:0000256" key="6">
    <source>
        <dbReference type="SAM" id="MobiDB-lite"/>
    </source>
</evidence>
<dbReference type="EMBL" id="LT629749">
    <property type="protein sequence ID" value="SDR73085.1"/>
    <property type="molecule type" value="Genomic_DNA"/>
</dbReference>
<gene>
    <name evidence="9" type="ORF">SAMN04488543_0246</name>
</gene>
<dbReference type="PANTHER" id="PTHR42852:SF6">
    <property type="entry name" value="THIOL:DISULFIDE INTERCHANGE PROTEIN DSBE"/>
    <property type="match status" value="1"/>
</dbReference>
<protein>
    <submittedName>
        <fullName evidence="9">Thiol-disulfide isomerase or thioredoxin</fullName>
    </submittedName>
</protein>
<feature type="compositionally biased region" description="Low complexity" evidence="6">
    <location>
        <begin position="21"/>
        <end position="43"/>
    </location>
</feature>
<dbReference type="InterPro" id="IPR013766">
    <property type="entry name" value="Thioredoxin_domain"/>
</dbReference>
<dbReference type="OrthoDB" id="9796554at2"/>
<dbReference type="PROSITE" id="PS00194">
    <property type="entry name" value="THIOREDOXIN_1"/>
    <property type="match status" value="1"/>
</dbReference>
<sequence>MRPALAAALLALVLAAGCTSEPPVTRSSSAPSTSVPASAGPAPDSSNLAPEKAAAGIADCPASDPGVAAVEGGLPDAVLPCLGGGREVRLAGLRGRPMIINVWAQWCGPCREEAPFLADVATTNRSDVLVLGVDHADDAPARALEFARAASWRYPQIQDQDLVLRRDLQVVALPQTFFVRADGTIAFRNLQPFTSADQIRDLARQHLGVTP</sequence>
<keyword evidence="5" id="KW-0676">Redox-active center</keyword>
<organism evidence="9 10">
    <name type="scientific">Friedmanniella luteola</name>
    <dbReference type="NCBI Taxonomy" id="546871"/>
    <lineage>
        <taxon>Bacteria</taxon>
        <taxon>Bacillati</taxon>
        <taxon>Actinomycetota</taxon>
        <taxon>Actinomycetes</taxon>
        <taxon>Propionibacteriales</taxon>
        <taxon>Nocardioidaceae</taxon>
        <taxon>Friedmanniella</taxon>
    </lineage>
</organism>
<dbReference type="AlphaFoldDB" id="A0A1H1LGC5"/>
<dbReference type="GO" id="GO:0016853">
    <property type="term" value="F:isomerase activity"/>
    <property type="evidence" value="ECO:0007669"/>
    <property type="project" value="UniProtKB-KW"/>
</dbReference>
<dbReference type="RefSeq" id="WP_091409038.1">
    <property type="nucleotide sequence ID" value="NZ_LT629749.1"/>
</dbReference>
<dbReference type="InterPro" id="IPR000866">
    <property type="entry name" value="AhpC/TSA"/>
</dbReference>
<keyword evidence="3" id="KW-0735">Signal-anchor</keyword>
<dbReference type="GO" id="GO:0030313">
    <property type="term" value="C:cell envelope"/>
    <property type="evidence" value="ECO:0007669"/>
    <property type="project" value="UniProtKB-SubCell"/>
</dbReference>
<evidence type="ECO:0000313" key="10">
    <source>
        <dbReference type="Proteomes" id="UP000199092"/>
    </source>
</evidence>
<dbReference type="InterPro" id="IPR036249">
    <property type="entry name" value="Thioredoxin-like_sf"/>
</dbReference>
<evidence type="ECO:0000256" key="7">
    <source>
        <dbReference type="SAM" id="SignalP"/>
    </source>
</evidence>
<dbReference type="PROSITE" id="PS51257">
    <property type="entry name" value="PROKAR_LIPOPROTEIN"/>
    <property type="match status" value="1"/>
</dbReference>
<feature type="chain" id="PRO_5038792686" evidence="7">
    <location>
        <begin position="21"/>
        <end position="211"/>
    </location>
</feature>
<dbReference type="Gene3D" id="3.40.30.10">
    <property type="entry name" value="Glutaredoxin"/>
    <property type="match status" value="1"/>
</dbReference>
<evidence type="ECO:0000256" key="5">
    <source>
        <dbReference type="ARBA" id="ARBA00023284"/>
    </source>
</evidence>
<dbReference type="STRING" id="546871.SAMN04488543_0246"/>
<dbReference type="Pfam" id="PF00578">
    <property type="entry name" value="AhpC-TSA"/>
    <property type="match status" value="1"/>
</dbReference>
<dbReference type="Proteomes" id="UP000199092">
    <property type="component" value="Chromosome I"/>
</dbReference>